<evidence type="ECO:0000256" key="2">
    <source>
        <dbReference type="ARBA" id="ARBA00022490"/>
    </source>
</evidence>
<dbReference type="EMBL" id="BARS01040048">
    <property type="protein sequence ID" value="GAG31443.1"/>
    <property type="molecule type" value="Genomic_DNA"/>
</dbReference>
<accession>X0X474</accession>
<dbReference type="AlphaFoldDB" id="X0X474"/>
<evidence type="ECO:0000256" key="5">
    <source>
        <dbReference type="ARBA" id="ARBA00022825"/>
    </source>
</evidence>
<keyword evidence="2" id="KW-0963">Cytoplasm</keyword>
<dbReference type="GO" id="GO:0051117">
    <property type="term" value="F:ATPase binding"/>
    <property type="evidence" value="ECO:0007669"/>
    <property type="project" value="TreeGrafter"/>
</dbReference>
<dbReference type="GO" id="GO:0006515">
    <property type="term" value="P:protein quality control for misfolded or incompletely synthesized proteins"/>
    <property type="evidence" value="ECO:0007669"/>
    <property type="project" value="TreeGrafter"/>
</dbReference>
<proteinExistence type="inferred from homology"/>
<evidence type="ECO:0000256" key="6">
    <source>
        <dbReference type="SAM" id="Coils"/>
    </source>
</evidence>
<evidence type="ECO:0000256" key="3">
    <source>
        <dbReference type="ARBA" id="ARBA00022670"/>
    </source>
</evidence>
<dbReference type="GO" id="GO:0004252">
    <property type="term" value="F:serine-type endopeptidase activity"/>
    <property type="evidence" value="ECO:0007669"/>
    <property type="project" value="InterPro"/>
</dbReference>
<dbReference type="PANTHER" id="PTHR10381">
    <property type="entry name" value="ATP-DEPENDENT CLP PROTEASE PROTEOLYTIC SUBUNIT"/>
    <property type="match status" value="1"/>
</dbReference>
<dbReference type="SUPFAM" id="SSF52096">
    <property type="entry name" value="ClpP/crotonase"/>
    <property type="match status" value="1"/>
</dbReference>
<dbReference type="CDD" id="cd07017">
    <property type="entry name" value="S14_ClpP_2"/>
    <property type="match status" value="1"/>
</dbReference>
<dbReference type="PROSITE" id="PS00381">
    <property type="entry name" value="CLP_PROTEASE_SER"/>
    <property type="match status" value="1"/>
</dbReference>
<dbReference type="Gene3D" id="3.90.226.10">
    <property type="entry name" value="2-enoyl-CoA Hydratase, Chain A, domain 1"/>
    <property type="match status" value="1"/>
</dbReference>
<gene>
    <name evidence="7" type="ORF">S01H1_61104</name>
</gene>
<feature type="non-terminal residue" evidence="7">
    <location>
        <position position="1"/>
    </location>
</feature>
<dbReference type="InterPro" id="IPR023562">
    <property type="entry name" value="ClpP/TepA"/>
</dbReference>
<keyword evidence="3" id="KW-0645">Protease</keyword>
<dbReference type="InterPro" id="IPR001907">
    <property type="entry name" value="ClpP"/>
</dbReference>
<dbReference type="PANTHER" id="PTHR10381:SF70">
    <property type="entry name" value="ATP-DEPENDENT CLP PROTEASE PROTEOLYTIC SUBUNIT"/>
    <property type="match status" value="1"/>
</dbReference>
<evidence type="ECO:0000256" key="1">
    <source>
        <dbReference type="ARBA" id="ARBA00007039"/>
    </source>
</evidence>
<keyword evidence="6" id="KW-0175">Coiled coil</keyword>
<dbReference type="GO" id="GO:0009368">
    <property type="term" value="C:endopeptidase Clp complex"/>
    <property type="evidence" value="ECO:0007669"/>
    <property type="project" value="TreeGrafter"/>
</dbReference>
<evidence type="ECO:0008006" key="8">
    <source>
        <dbReference type="Google" id="ProtNLM"/>
    </source>
</evidence>
<dbReference type="NCBIfam" id="NF001368">
    <property type="entry name" value="PRK00277.1"/>
    <property type="match status" value="1"/>
</dbReference>
<feature type="coiled-coil region" evidence="6">
    <location>
        <begin position="118"/>
        <end position="145"/>
    </location>
</feature>
<dbReference type="InterPro" id="IPR018215">
    <property type="entry name" value="ClpP_Ser_AS"/>
</dbReference>
<protein>
    <recommendedName>
        <fullName evidence="8">Endopeptidase Clp</fullName>
    </recommendedName>
</protein>
<keyword evidence="5" id="KW-0720">Serine protease</keyword>
<organism evidence="7">
    <name type="scientific">marine sediment metagenome</name>
    <dbReference type="NCBI Taxonomy" id="412755"/>
    <lineage>
        <taxon>unclassified sequences</taxon>
        <taxon>metagenomes</taxon>
        <taxon>ecological metagenomes</taxon>
    </lineage>
</organism>
<dbReference type="FunFam" id="3.90.226.10:FF:000002">
    <property type="entry name" value="ATP-dependent Clp protease proteolytic subunit"/>
    <property type="match status" value="1"/>
</dbReference>
<keyword evidence="4" id="KW-0378">Hydrolase</keyword>
<dbReference type="Pfam" id="PF00574">
    <property type="entry name" value="CLP_protease"/>
    <property type="match status" value="1"/>
</dbReference>
<dbReference type="PRINTS" id="PR00127">
    <property type="entry name" value="CLPPROTEASEP"/>
</dbReference>
<dbReference type="GO" id="GO:0004176">
    <property type="term" value="F:ATP-dependent peptidase activity"/>
    <property type="evidence" value="ECO:0007669"/>
    <property type="project" value="InterPro"/>
</dbReference>
<reference evidence="7" key="1">
    <citation type="journal article" date="2014" name="Front. Microbiol.">
        <title>High frequency of phylogenetically diverse reductive dehalogenase-homologous genes in deep subseafloor sedimentary metagenomes.</title>
        <authorList>
            <person name="Kawai M."/>
            <person name="Futagami T."/>
            <person name="Toyoda A."/>
            <person name="Takaki Y."/>
            <person name="Nishi S."/>
            <person name="Hori S."/>
            <person name="Arai W."/>
            <person name="Tsubouchi T."/>
            <person name="Morono Y."/>
            <person name="Uchiyama I."/>
            <person name="Ito T."/>
            <person name="Fujiyama A."/>
            <person name="Inagaki F."/>
            <person name="Takami H."/>
        </authorList>
    </citation>
    <scope>NUCLEOTIDE SEQUENCE</scope>
    <source>
        <strain evidence="7">Expedition CK06-06</strain>
    </source>
</reference>
<sequence length="191" mass="21281">EGSGQKEKSYDLYSRLLKDRIVFIGKAFDSDLSNSVVAQLLFLEADNPDSDITIYINSPGGIVSACLGIYDTINYIKPDVSTICFGEAASAAAFILAAGTKGKRYALINSRIMLHQVYAGAEGNIQDIKIRVREAERSNEIMLREISKITKHSIKKVKNDLDRDYFMSAEEAKEYGIIDKVFVNRGEIKRS</sequence>
<dbReference type="InterPro" id="IPR029045">
    <property type="entry name" value="ClpP/crotonase-like_dom_sf"/>
</dbReference>
<comment type="similarity">
    <text evidence="1">Belongs to the peptidase S14 family.</text>
</comment>
<comment type="caution">
    <text evidence="7">The sequence shown here is derived from an EMBL/GenBank/DDBJ whole genome shotgun (WGS) entry which is preliminary data.</text>
</comment>
<name>X0X474_9ZZZZ</name>
<evidence type="ECO:0000256" key="4">
    <source>
        <dbReference type="ARBA" id="ARBA00022801"/>
    </source>
</evidence>
<dbReference type="HAMAP" id="MF_00444">
    <property type="entry name" value="ClpP"/>
    <property type="match status" value="1"/>
</dbReference>
<evidence type="ECO:0000313" key="7">
    <source>
        <dbReference type="EMBL" id="GAG31443.1"/>
    </source>
</evidence>